<feature type="domain" description="Glucose-methanol-choline oxidoreductase N-terminal" evidence="12">
    <location>
        <begin position="114"/>
        <end position="137"/>
    </location>
</feature>
<keyword evidence="5 9" id="KW-0274">FAD</keyword>
<evidence type="ECO:0000256" key="6">
    <source>
        <dbReference type="ARBA" id="ARBA00023002"/>
    </source>
</evidence>
<dbReference type="InterPro" id="IPR036188">
    <property type="entry name" value="FAD/NAD-bd_sf"/>
</dbReference>
<keyword evidence="6" id="KW-0560">Oxidoreductase</keyword>
<dbReference type="Pfam" id="PF00732">
    <property type="entry name" value="GMC_oxred_N"/>
    <property type="match status" value="1"/>
</dbReference>
<dbReference type="SUPFAM" id="SSF51905">
    <property type="entry name" value="FAD/NAD(P)-binding domain"/>
    <property type="match status" value="1"/>
</dbReference>
<dbReference type="InterPro" id="IPR012132">
    <property type="entry name" value="GMC_OxRdtase"/>
</dbReference>
<keyword evidence="14" id="KW-1185">Reference proteome</keyword>
<feature type="signal peptide" evidence="11">
    <location>
        <begin position="1"/>
        <end position="19"/>
    </location>
</feature>
<gene>
    <name evidence="13" type="ORF">M404DRAFT_865045</name>
</gene>
<dbReference type="PIRSF" id="PIRSF000137">
    <property type="entry name" value="Alcohol_oxidase"/>
    <property type="match status" value="1"/>
</dbReference>
<feature type="active site" description="Proton donor" evidence="8">
    <location>
        <position position="559"/>
    </location>
</feature>
<keyword evidence="4 11" id="KW-0732">Signal</keyword>
<dbReference type="OrthoDB" id="269227at2759"/>
<proteinExistence type="inferred from homology"/>
<dbReference type="PROSITE" id="PS00623">
    <property type="entry name" value="GMC_OXRED_1"/>
    <property type="match status" value="1"/>
</dbReference>
<evidence type="ECO:0000313" key="13">
    <source>
        <dbReference type="EMBL" id="KIN98001.1"/>
    </source>
</evidence>
<dbReference type="InterPro" id="IPR007867">
    <property type="entry name" value="GMC_OxRtase_C"/>
</dbReference>
<dbReference type="PANTHER" id="PTHR11552:SF201">
    <property type="entry name" value="GLUCOSE-METHANOL-CHOLINE OXIDOREDUCTASE N-TERMINAL DOMAIN-CONTAINING PROTEIN"/>
    <property type="match status" value="1"/>
</dbReference>
<evidence type="ECO:0000256" key="1">
    <source>
        <dbReference type="ARBA" id="ARBA00001974"/>
    </source>
</evidence>
<dbReference type="Proteomes" id="UP000054217">
    <property type="component" value="Unassembled WGS sequence"/>
</dbReference>
<dbReference type="STRING" id="870435.A0A0C3JK90"/>
<sequence>MLRVHILSSLVFCFPLVIAQCLAPLSSADEFLAKTYDYLVIGGGTAGLTVATRLAEDTSFNVGVIEAGYLHIPDSNISVPFFENNAVFHPEYDWMLSTVPQISTGNRSIETPRGKLLGGSSAINGMAWTRASIPEYATWDSLNDYSGGWDWNSLLPYFLKSQMREANPEPGLSGFSTSYDQNGFYGPIATSLNAEYSGIIPPYIDALEQLGVSINHNPLDGNTSGIWNALVAVDRNSGSRSDSATGYYCPSAKRPNLHVLSGATVTRVLFDNSTSNLTATGVAFVSGGSQYVVNATREIVLSTGVLKTPQLLELSGVGNATLLKNLGINPLIDLPGVGENLQEHVFITSQYELSDTFRGITFDDFGNATFASIQEAIYNKTRQGWLAATNCAFLFLPLDGFLNETEASSLLDTFDQSVQLLESTGSASPLVKAQLGIQRSWLTNGTVPQMEIIQLAGGLVETVPGNHYMSLLSGVMHPVSRGSVHINTTNALAPPVIVSNFLTADFDVQLLLDLFTFNNKIVATEPLSSYITAQILPPPNLTDADLVAYIRETFVIGDHIMGTATMASRSLGGVVDPHLKVYGTSNLRVVDVSVFPSQIASHLQATVYAIAEKAADLVKAAVQ</sequence>
<reference evidence="14" key="2">
    <citation type="submission" date="2015-01" db="EMBL/GenBank/DDBJ databases">
        <title>Evolutionary Origins and Diversification of the Mycorrhizal Mutualists.</title>
        <authorList>
            <consortium name="DOE Joint Genome Institute"/>
            <consortium name="Mycorrhizal Genomics Consortium"/>
            <person name="Kohler A."/>
            <person name="Kuo A."/>
            <person name="Nagy L.G."/>
            <person name="Floudas D."/>
            <person name="Copeland A."/>
            <person name="Barry K.W."/>
            <person name="Cichocki N."/>
            <person name="Veneault-Fourrey C."/>
            <person name="LaButti K."/>
            <person name="Lindquist E.A."/>
            <person name="Lipzen A."/>
            <person name="Lundell T."/>
            <person name="Morin E."/>
            <person name="Murat C."/>
            <person name="Riley R."/>
            <person name="Ohm R."/>
            <person name="Sun H."/>
            <person name="Tunlid A."/>
            <person name="Henrissat B."/>
            <person name="Grigoriev I.V."/>
            <person name="Hibbett D.S."/>
            <person name="Martin F."/>
        </authorList>
    </citation>
    <scope>NUCLEOTIDE SEQUENCE [LARGE SCALE GENOMIC DNA]</scope>
    <source>
        <strain evidence="14">Marx 270</strain>
    </source>
</reference>
<name>A0A0C3JK90_PISTI</name>
<dbReference type="SUPFAM" id="SSF54373">
    <property type="entry name" value="FAD-linked reductases, C-terminal domain"/>
    <property type="match status" value="1"/>
</dbReference>
<accession>A0A0C3JK90</accession>
<dbReference type="InParanoid" id="A0A0C3JK90"/>
<feature type="chain" id="PRO_5002166218" evidence="11">
    <location>
        <begin position="20"/>
        <end position="623"/>
    </location>
</feature>
<evidence type="ECO:0000256" key="5">
    <source>
        <dbReference type="ARBA" id="ARBA00022827"/>
    </source>
</evidence>
<feature type="binding site" evidence="9">
    <location>
        <position position="265"/>
    </location>
    <ligand>
        <name>FAD</name>
        <dbReference type="ChEBI" id="CHEBI:57692"/>
    </ligand>
</feature>
<keyword evidence="7" id="KW-0325">Glycoprotein</keyword>
<dbReference type="Gene3D" id="3.30.560.10">
    <property type="entry name" value="Glucose Oxidase, domain 3"/>
    <property type="match status" value="1"/>
</dbReference>
<dbReference type="HOGENOM" id="CLU_002865_6_0_1"/>
<comment type="similarity">
    <text evidence="2 10">Belongs to the GMC oxidoreductase family.</text>
</comment>
<evidence type="ECO:0000256" key="2">
    <source>
        <dbReference type="ARBA" id="ARBA00010790"/>
    </source>
</evidence>
<comment type="cofactor">
    <cofactor evidence="1 9">
        <name>FAD</name>
        <dbReference type="ChEBI" id="CHEBI:57692"/>
    </cofactor>
</comment>
<evidence type="ECO:0000313" key="14">
    <source>
        <dbReference type="Proteomes" id="UP000054217"/>
    </source>
</evidence>
<dbReference type="PANTHER" id="PTHR11552">
    <property type="entry name" value="GLUCOSE-METHANOL-CHOLINE GMC OXIDOREDUCTASE"/>
    <property type="match status" value="1"/>
</dbReference>
<evidence type="ECO:0000256" key="3">
    <source>
        <dbReference type="ARBA" id="ARBA00022630"/>
    </source>
</evidence>
<dbReference type="GO" id="GO:0050660">
    <property type="term" value="F:flavin adenine dinucleotide binding"/>
    <property type="evidence" value="ECO:0007669"/>
    <property type="project" value="InterPro"/>
</dbReference>
<dbReference type="GO" id="GO:0016614">
    <property type="term" value="F:oxidoreductase activity, acting on CH-OH group of donors"/>
    <property type="evidence" value="ECO:0007669"/>
    <property type="project" value="InterPro"/>
</dbReference>
<evidence type="ECO:0000256" key="7">
    <source>
        <dbReference type="ARBA" id="ARBA00023180"/>
    </source>
</evidence>
<evidence type="ECO:0000256" key="4">
    <source>
        <dbReference type="ARBA" id="ARBA00022729"/>
    </source>
</evidence>
<dbReference type="AlphaFoldDB" id="A0A0C3JK90"/>
<feature type="active site" description="Proton acceptor" evidence="8">
    <location>
        <position position="602"/>
    </location>
</feature>
<dbReference type="EMBL" id="KN832020">
    <property type="protein sequence ID" value="KIN98001.1"/>
    <property type="molecule type" value="Genomic_DNA"/>
</dbReference>
<evidence type="ECO:0000256" key="11">
    <source>
        <dbReference type="SAM" id="SignalP"/>
    </source>
</evidence>
<protein>
    <submittedName>
        <fullName evidence="13">GMC oxidoreductase</fullName>
    </submittedName>
</protein>
<evidence type="ECO:0000256" key="8">
    <source>
        <dbReference type="PIRSR" id="PIRSR000137-1"/>
    </source>
</evidence>
<dbReference type="Pfam" id="PF05199">
    <property type="entry name" value="GMC_oxred_C"/>
    <property type="match status" value="1"/>
</dbReference>
<dbReference type="Gene3D" id="3.50.50.60">
    <property type="entry name" value="FAD/NAD(P)-binding domain"/>
    <property type="match status" value="1"/>
</dbReference>
<reference evidence="13 14" key="1">
    <citation type="submission" date="2014-04" db="EMBL/GenBank/DDBJ databases">
        <authorList>
            <consortium name="DOE Joint Genome Institute"/>
            <person name="Kuo A."/>
            <person name="Kohler A."/>
            <person name="Costa M.D."/>
            <person name="Nagy L.G."/>
            <person name="Floudas D."/>
            <person name="Copeland A."/>
            <person name="Barry K.W."/>
            <person name="Cichocki N."/>
            <person name="Veneault-Fourrey C."/>
            <person name="LaButti K."/>
            <person name="Lindquist E.A."/>
            <person name="Lipzen A."/>
            <person name="Lundell T."/>
            <person name="Morin E."/>
            <person name="Murat C."/>
            <person name="Sun H."/>
            <person name="Tunlid A."/>
            <person name="Henrissat B."/>
            <person name="Grigoriev I.V."/>
            <person name="Hibbett D.S."/>
            <person name="Martin F."/>
            <person name="Nordberg H.P."/>
            <person name="Cantor M.N."/>
            <person name="Hua S.X."/>
        </authorList>
    </citation>
    <scope>NUCLEOTIDE SEQUENCE [LARGE SCALE GENOMIC DNA]</scope>
    <source>
        <strain evidence="13 14">Marx 270</strain>
    </source>
</reference>
<organism evidence="13 14">
    <name type="scientific">Pisolithus tinctorius Marx 270</name>
    <dbReference type="NCBI Taxonomy" id="870435"/>
    <lineage>
        <taxon>Eukaryota</taxon>
        <taxon>Fungi</taxon>
        <taxon>Dikarya</taxon>
        <taxon>Basidiomycota</taxon>
        <taxon>Agaricomycotina</taxon>
        <taxon>Agaricomycetes</taxon>
        <taxon>Agaricomycetidae</taxon>
        <taxon>Boletales</taxon>
        <taxon>Sclerodermatineae</taxon>
        <taxon>Pisolithaceae</taxon>
        <taxon>Pisolithus</taxon>
    </lineage>
</organism>
<evidence type="ECO:0000256" key="10">
    <source>
        <dbReference type="RuleBase" id="RU003968"/>
    </source>
</evidence>
<evidence type="ECO:0000259" key="12">
    <source>
        <dbReference type="PROSITE" id="PS00623"/>
    </source>
</evidence>
<keyword evidence="3 10" id="KW-0285">Flavoprotein</keyword>
<dbReference type="InterPro" id="IPR000172">
    <property type="entry name" value="GMC_OxRdtase_N"/>
</dbReference>
<evidence type="ECO:0000256" key="9">
    <source>
        <dbReference type="PIRSR" id="PIRSR000137-2"/>
    </source>
</evidence>